<keyword evidence="1" id="KW-0812">Transmembrane</keyword>
<dbReference type="Gramene" id="ABO94532">
    <property type="protein sequence ID" value="ABO94532"/>
    <property type="gene ID" value="OSTLU_30241"/>
</dbReference>
<dbReference type="STRING" id="436017.A4RSI5"/>
<gene>
    <name evidence="2" type="ORF">OSTLU_30241</name>
</gene>
<name>A4RSI5_OSTLU</name>
<dbReference type="eggNOG" id="ENOG502SE6N">
    <property type="taxonomic scope" value="Eukaryota"/>
</dbReference>
<organism evidence="2 3">
    <name type="scientific">Ostreococcus lucimarinus (strain CCE9901)</name>
    <dbReference type="NCBI Taxonomy" id="436017"/>
    <lineage>
        <taxon>Eukaryota</taxon>
        <taxon>Viridiplantae</taxon>
        <taxon>Chlorophyta</taxon>
        <taxon>Mamiellophyceae</taxon>
        <taxon>Mamiellales</taxon>
        <taxon>Bathycoccaceae</taxon>
        <taxon>Ostreococcus</taxon>
    </lineage>
</organism>
<dbReference type="GeneID" id="5000112"/>
<keyword evidence="1" id="KW-1133">Transmembrane helix</keyword>
<dbReference type="RefSeq" id="XP_001416239.1">
    <property type="nucleotide sequence ID" value="XM_001416202.1"/>
</dbReference>
<accession>A4RSI5</accession>
<keyword evidence="3" id="KW-1185">Reference proteome</keyword>
<evidence type="ECO:0000256" key="1">
    <source>
        <dbReference type="SAM" id="Phobius"/>
    </source>
</evidence>
<proteinExistence type="predicted"/>
<keyword evidence="1" id="KW-0472">Membrane</keyword>
<evidence type="ECO:0000313" key="2">
    <source>
        <dbReference type="EMBL" id="ABO94532.1"/>
    </source>
</evidence>
<feature type="transmembrane region" description="Helical" evidence="1">
    <location>
        <begin position="64"/>
        <end position="82"/>
    </location>
</feature>
<dbReference type="KEGG" id="olu:OSTLU_30241"/>
<feature type="transmembrane region" description="Helical" evidence="1">
    <location>
        <begin position="158"/>
        <end position="177"/>
    </location>
</feature>
<dbReference type="OMA" id="REHYMVM"/>
<evidence type="ECO:0008006" key="4">
    <source>
        <dbReference type="Google" id="ProtNLM"/>
    </source>
</evidence>
<reference evidence="2 3" key="1">
    <citation type="journal article" date="2007" name="Proc. Natl. Acad. Sci. U.S.A.">
        <title>The tiny eukaryote Ostreococcus provides genomic insights into the paradox of plankton speciation.</title>
        <authorList>
            <person name="Palenik B."/>
            <person name="Grimwood J."/>
            <person name="Aerts A."/>
            <person name="Rouze P."/>
            <person name="Salamov A."/>
            <person name="Putnam N."/>
            <person name="Dupont C."/>
            <person name="Jorgensen R."/>
            <person name="Derelle E."/>
            <person name="Rombauts S."/>
            <person name="Zhou K."/>
            <person name="Otillar R."/>
            <person name="Merchant S.S."/>
            <person name="Podell S."/>
            <person name="Gaasterland T."/>
            <person name="Napoli C."/>
            <person name="Gendler K."/>
            <person name="Manuell A."/>
            <person name="Tai V."/>
            <person name="Vallon O."/>
            <person name="Piganeau G."/>
            <person name="Jancek S."/>
            <person name="Heijde M."/>
            <person name="Jabbari K."/>
            <person name="Bowler C."/>
            <person name="Lohr M."/>
            <person name="Robbens S."/>
            <person name="Werner G."/>
            <person name="Dubchak I."/>
            <person name="Pazour G.J."/>
            <person name="Ren Q."/>
            <person name="Paulsen I."/>
            <person name="Delwiche C."/>
            <person name="Schmutz J."/>
            <person name="Rokhsar D."/>
            <person name="Van de Peer Y."/>
            <person name="Moreau H."/>
            <person name="Grigoriev I.V."/>
        </authorList>
    </citation>
    <scope>NUCLEOTIDE SEQUENCE [LARGE SCALE GENOMIC DNA]</scope>
    <source>
        <strain evidence="2 3">CCE9901</strain>
    </source>
</reference>
<feature type="transmembrane region" description="Helical" evidence="1">
    <location>
        <begin position="15"/>
        <end position="32"/>
    </location>
</feature>
<evidence type="ECO:0000313" key="3">
    <source>
        <dbReference type="Proteomes" id="UP000001568"/>
    </source>
</evidence>
<sequence length="188" mass="20675">MSATHGACARAHDAANVPVLTLIALACVAGIAGALDPLVVTKGFLAYIVLDGLWIALWPRCVPSAAAVVVAHHVVTAALLAYPLRHPERAIETCRNGLVEANTLFLILRRRVRRGSAMHAVWNGLYVATLAPVRFAWQPYLLWHFYANVTKDDVWWEKVQVCGAQMFLIGFNVFLVARRRVAPAKKEA</sequence>
<dbReference type="EMBL" id="CP000582">
    <property type="protein sequence ID" value="ABO94532.1"/>
    <property type="molecule type" value="Genomic_DNA"/>
</dbReference>
<dbReference type="AlphaFoldDB" id="A4RSI5"/>
<dbReference type="HOGENOM" id="CLU_1443270_0_0_1"/>
<protein>
    <recommendedName>
        <fullName evidence="4">TLC domain-containing protein</fullName>
    </recommendedName>
</protein>
<feature type="transmembrane region" description="Helical" evidence="1">
    <location>
        <begin position="120"/>
        <end position="138"/>
    </location>
</feature>
<dbReference type="OrthoDB" id="509445at2759"/>
<dbReference type="Proteomes" id="UP000001568">
    <property type="component" value="Chromosome 2"/>
</dbReference>